<evidence type="ECO:0000313" key="4">
    <source>
        <dbReference type="Proteomes" id="UP000198280"/>
    </source>
</evidence>
<name>A0A239MBW4_9ACTN</name>
<dbReference type="InterPro" id="IPR006016">
    <property type="entry name" value="UspA"/>
</dbReference>
<protein>
    <submittedName>
        <fullName evidence="3">Nucleotide-binding universal stress protein, UspA family</fullName>
    </submittedName>
</protein>
<reference evidence="3 4" key="1">
    <citation type="submission" date="2017-06" db="EMBL/GenBank/DDBJ databases">
        <authorList>
            <person name="Kim H.J."/>
            <person name="Triplett B.A."/>
        </authorList>
    </citation>
    <scope>NUCLEOTIDE SEQUENCE [LARGE SCALE GENOMIC DNA]</scope>
    <source>
        <strain evidence="3 4">CGMCC 4.1858</strain>
    </source>
</reference>
<dbReference type="Gene3D" id="3.40.50.12370">
    <property type="match status" value="1"/>
</dbReference>
<comment type="similarity">
    <text evidence="1">Belongs to the universal stress protein A family.</text>
</comment>
<dbReference type="AlphaFoldDB" id="A0A239MBW4"/>
<gene>
    <name evidence="3" type="ORF">SAMN05216252_12368</name>
</gene>
<feature type="domain" description="UspA" evidence="2">
    <location>
        <begin position="8"/>
        <end position="148"/>
    </location>
</feature>
<accession>A0A239MBW4</accession>
<dbReference type="OrthoDB" id="3472822at2"/>
<organism evidence="3 4">
    <name type="scientific">Actinacidiphila glaucinigra</name>
    <dbReference type="NCBI Taxonomy" id="235986"/>
    <lineage>
        <taxon>Bacteria</taxon>
        <taxon>Bacillati</taxon>
        <taxon>Actinomycetota</taxon>
        <taxon>Actinomycetes</taxon>
        <taxon>Kitasatosporales</taxon>
        <taxon>Streptomycetaceae</taxon>
        <taxon>Actinacidiphila</taxon>
    </lineage>
</organism>
<dbReference type="SUPFAM" id="SSF52402">
    <property type="entry name" value="Adenine nucleotide alpha hydrolases-like"/>
    <property type="match status" value="1"/>
</dbReference>
<dbReference type="EMBL" id="FZOF01000023">
    <property type="protein sequence ID" value="SNT39299.1"/>
    <property type="molecule type" value="Genomic_DNA"/>
</dbReference>
<dbReference type="Pfam" id="PF00582">
    <property type="entry name" value="Usp"/>
    <property type="match status" value="1"/>
</dbReference>
<dbReference type="InterPro" id="IPR006015">
    <property type="entry name" value="Universal_stress_UspA"/>
</dbReference>
<sequence>MDDAGDHRRVVVGLSGSLGSLTALHQAAAEARRTGAVLVAVLAWEPPGGEFAYRRSPCPPLLDAGQDQARQRLLHAVESAFGGLPEGLPMRALTVRGPAGRALTLVADRPDDLLVVGAGRRGRLRRLLSPSVARHCLVHAVCPVLAVPRSPLHEVLEDMHRRNAWRLPLHTAAPLR</sequence>
<proteinExistence type="inferred from homology"/>
<evidence type="ECO:0000256" key="1">
    <source>
        <dbReference type="ARBA" id="ARBA00008791"/>
    </source>
</evidence>
<keyword evidence="4" id="KW-1185">Reference proteome</keyword>
<dbReference type="PRINTS" id="PR01438">
    <property type="entry name" value="UNVRSLSTRESS"/>
</dbReference>
<dbReference type="Proteomes" id="UP000198280">
    <property type="component" value="Unassembled WGS sequence"/>
</dbReference>
<dbReference type="CDD" id="cd00293">
    <property type="entry name" value="USP-like"/>
    <property type="match status" value="1"/>
</dbReference>
<evidence type="ECO:0000313" key="3">
    <source>
        <dbReference type="EMBL" id="SNT39299.1"/>
    </source>
</evidence>
<dbReference type="RefSeq" id="WP_089227492.1">
    <property type="nucleotide sequence ID" value="NZ_FZOF01000023.1"/>
</dbReference>
<evidence type="ECO:0000259" key="2">
    <source>
        <dbReference type="Pfam" id="PF00582"/>
    </source>
</evidence>